<sequence length="381" mass="39926">MPRQNETALIIGAGLQGCSIALFLARAGWRVTLLDKNVAGRHASSVNAGGLRTLMRDWREYPLSELAMEHWRHLDRLVGARAAESCEVRLGVGQIAVALDEAEMSWTLGRVQEMERRGLGAEELLSATEVRKMLPGLTEQALGGLVSRGDGHANPAASTRAFRQAAMAAGAKIVENCRVLGLERLPGGGWSVAASSGRYEAGVLVNCAGAWGAQVASMAGQTLPLKVVAPSMMVTARTQPFLEPVVIGIDRPLSFKQSAVGSLVIGGGILGKPCADHDTSFTVMDRMPEGAAATLEAFPALAHVPVLRTWTGLEGATPDGIPVIGPGEDTPDLWHVFGFCGHGFQLSPAVGDVVGRSLVGRTVDPLLAPFSGGRFDAGDAA</sequence>
<protein>
    <submittedName>
        <fullName evidence="3">FAD dependent oxidoreductase</fullName>
    </submittedName>
</protein>
<evidence type="ECO:0000259" key="2">
    <source>
        <dbReference type="Pfam" id="PF01266"/>
    </source>
</evidence>
<dbReference type="HOGENOM" id="CLU_007884_4_3_5"/>
<dbReference type="Proteomes" id="UP000031656">
    <property type="component" value="Chromosome"/>
</dbReference>
<dbReference type="GO" id="GO:0005737">
    <property type="term" value="C:cytoplasm"/>
    <property type="evidence" value="ECO:0007669"/>
    <property type="project" value="TreeGrafter"/>
</dbReference>
<dbReference type="GO" id="GO:0016491">
    <property type="term" value="F:oxidoreductase activity"/>
    <property type="evidence" value="ECO:0007669"/>
    <property type="project" value="UniProtKB-KW"/>
</dbReference>
<keyword evidence="1" id="KW-0560">Oxidoreductase</keyword>
<reference evidence="3 4" key="1">
    <citation type="journal article" date="2015" name="Appl. Microbiol. Biotechnol.">
        <title>The consequence of an additional NADH dehydrogenase paralog on the growth of Gluconobacter oxydans DSM3504.</title>
        <authorList>
            <person name="Kostner D."/>
            <person name="Luchterhand B."/>
            <person name="Junker A."/>
            <person name="Volland S."/>
            <person name="Daniel R."/>
            <person name="Buchs J."/>
            <person name="Liebl W."/>
            <person name="Ehrenreich A."/>
        </authorList>
    </citation>
    <scope>NUCLEOTIDE SEQUENCE [LARGE SCALE GENOMIC DNA]</scope>
    <source>
        <strain evidence="3">DSM 3504</strain>
    </source>
</reference>
<dbReference type="Gene3D" id="3.30.9.10">
    <property type="entry name" value="D-Amino Acid Oxidase, subunit A, domain 2"/>
    <property type="match status" value="1"/>
</dbReference>
<dbReference type="InterPro" id="IPR006076">
    <property type="entry name" value="FAD-dep_OxRdtase"/>
</dbReference>
<feature type="domain" description="FAD dependent oxidoreductase" evidence="2">
    <location>
        <begin position="9"/>
        <end position="354"/>
    </location>
</feature>
<name>A0A067Z5Y0_GLUOY</name>
<dbReference type="Pfam" id="PF01266">
    <property type="entry name" value="DAO"/>
    <property type="match status" value="1"/>
</dbReference>
<evidence type="ECO:0000313" key="3">
    <source>
        <dbReference type="EMBL" id="AHK71507.1"/>
    </source>
</evidence>
<dbReference type="InterPro" id="IPR036188">
    <property type="entry name" value="FAD/NAD-bd_sf"/>
</dbReference>
<evidence type="ECO:0000256" key="1">
    <source>
        <dbReference type="ARBA" id="ARBA00023002"/>
    </source>
</evidence>
<dbReference type="Gene3D" id="3.50.50.60">
    <property type="entry name" value="FAD/NAD(P)-binding domain"/>
    <property type="match status" value="1"/>
</dbReference>
<dbReference type="RefSeq" id="WP_041111853.1">
    <property type="nucleotide sequence ID" value="NZ_CP004373.1"/>
</dbReference>
<dbReference type="AlphaFoldDB" id="A0A067Z5Y0"/>
<dbReference type="PROSITE" id="PS51257">
    <property type="entry name" value="PROKAR_LIPOPROTEIN"/>
    <property type="match status" value="1"/>
</dbReference>
<dbReference type="PANTHER" id="PTHR13847:SF287">
    <property type="entry name" value="FAD-DEPENDENT OXIDOREDUCTASE DOMAIN-CONTAINING PROTEIN 1"/>
    <property type="match status" value="1"/>
</dbReference>
<proteinExistence type="predicted"/>
<dbReference type="EMBL" id="CP004373">
    <property type="protein sequence ID" value="AHK71507.1"/>
    <property type="molecule type" value="Genomic_DNA"/>
</dbReference>
<dbReference type="KEGG" id="goy:GLS_c16280"/>
<dbReference type="PANTHER" id="PTHR13847">
    <property type="entry name" value="SARCOSINE DEHYDROGENASE-RELATED"/>
    <property type="match status" value="1"/>
</dbReference>
<dbReference type="SUPFAM" id="SSF51905">
    <property type="entry name" value="FAD/NAD(P)-binding domain"/>
    <property type="match status" value="1"/>
</dbReference>
<evidence type="ECO:0000313" key="4">
    <source>
        <dbReference type="Proteomes" id="UP000031656"/>
    </source>
</evidence>
<gene>
    <name evidence="3" type="ORF">GLS_c16280</name>
</gene>
<organism evidence="3 4">
    <name type="scientific">Gluconobacter oxydans DSM 3504</name>
    <dbReference type="NCBI Taxonomy" id="1288313"/>
    <lineage>
        <taxon>Bacteria</taxon>
        <taxon>Pseudomonadati</taxon>
        <taxon>Pseudomonadota</taxon>
        <taxon>Alphaproteobacteria</taxon>
        <taxon>Acetobacterales</taxon>
        <taxon>Acetobacteraceae</taxon>
        <taxon>Gluconobacter</taxon>
    </lineage>
</organism>
<dbReference type="GeneID" id="56905848"/>
<accession>A0A067Z5Y0</accession>